<evidence type="ECO:0000313" key="2">
    <source>
        <dbReference type="EMBL" id="QBH97987.1"/>
    </source>
</evidence>
<dbReference type="SUPFAM" id="SSF53187">
    <property type="entry name" value="Zn-dependent exopeptidases"/>
    <property type="match status" value="1"/>
</dbReference>
<dbReference type="PANTHER" id="PTHR12147:SF26">
    <property type="entry name" value="PEPTIDASE M28 DOMAIN-CONTAINING PROTEIN"/>
    <property type="match status" value="1"/>
</dbReference>
<gene>
    <name evidence="2" type="ORF">EKN56_17255</name>
</gene>
<dbReference type="EMBL" id="CP034752">
    <property type="protein sequence ID" value="QBH97987.1"/>
    <property type="molecule type" value="Genomic_DNA"/>
</dbReference>
<dbReference type="InterPro" id="IPR007484">
    <property type="entry name" value="Peptidase_M28"/>
</dbReference>
<evidence type="ECO:0000313" key="3">
    <source>
        <dbReference type="Proteomes" id="UP000293154"/>
    </source>
</evidence>
<organism evidence="2 3">
    <name type="scientific">Limnobaculum zhutongyuii</name>
    <dbReference type="NCBI Taxonomy" id="2498113"/>
    <lineage>
        <taxon>Bacteria</taxon>
        <taxon>Pseudomonadati</taxon>
        <taxon>Pseudomonadota</taxon>
        <taxon>Gammaproteobacteria</taxon>
        <taxon>Enterobacterales</taxon>
        <taxon>Budviciaceae</taxon>
        <taxon>Limnobaculum</taxon>
    </lineage>
</organism>
<protein>
    <submittedName>
        <fullName evidence="2">M28 family peptidase</fullName>
    </submittedName>
</protein>
<dbReference type="Proteomes" id="UP000293154">
    <property type="component" value="Chromosome"/>
</dbReference>
<reference evidence="2 3" key="1">
    <citation type="submission" date="2019-03" db="EMBL/GenBank/DDBJ databases">
        <title>Pragia sp. nov. isolated from the gut tract of Carduelis flavirostris.</title>
        <authorList>
            <person name="Ge Y."/>
        </authorList>
    </citation>
    <scope>NUCLEOTIDE SEQUENCE [LARGE SCALE GENOMIC DNA]</scope>
    <source>
        <strain evidence="2 3">CF-458</strain>
    </source>
</reference>
<dbReference type="PANTHER" id="PTHR12147">
    <property type="entry name" value="METALLOPEPTIDASE M28 FAMILY MEMBER"/>
    <property type="match status" value="1"/>
</dbReference>
<sequence length="328" mass="37130">MKTSFNINKKSLLVSITCLFAVSLTSCSLFTQSSVEARYSTAPDVSGERLTQHVRQLSETYYPRDYTHPENLNASADYIMQQLEPYTDRLSEQKFTVRDKPYRNIIARFGPAEGELIVVGAHYDSYHKTRGADDNASGVAGLLELARLLKQHPPSSPVELVAYSLEEPPFFSTDEMGSAFHARQLAETQRPVKLMMSLEMIGYFSDEADSQDFPLSIMKSLYSDKGHFITVISNLSNRDITAQVKSLMMGASDLPVYSLNAPSFIPGIDYSDHLHYWKQDFPAVMITDTAFYRNHHYHESNGDTWDQLDYQRMAKVVQGVYATIQNLD</sequence>
<evidence type="ECO:0000259" key="1">
    <source>
        <dbReference type="Pfam" id="PF04389"/>
    </source>
</evidence>
<dbReference type="PROSITE" id="PS51257">
    <property type="entry name" value="PROKAR_LIPOPROTEIN"/>
    <property type="match status" value="1"/>
</dbReference>
<feature type="domain" description="Peptidase M28" evidence="1">
    <location>
        <begin position="104"/>
        <end position="322"/>
    </location>
</feature>
<dbReference type="KEGG" id="prag:EKN56_17255"/>
<dbReference type="InterPro" id="IPR045175">
    <property type="entry name" value="M28_fam"/>
</dbReference>
<name>A0A411WP81_9GAMM</name>
<keyword evidence="3" id="KW-1185">Reference proteome</keyword>
<dbReference type="GO" id="GO:0006508">
    <property type="term" value="P:proteolysis"/>
    <property type="evidence" value="ECO:0007669"/>
    <property type="project" value="InterPro"/>
</dbReference>
<dbReference type="OrthoDB" id="9778250at2"/>
<accession>A0A411WP81</accession>
<dbReference type="RefSeq" id="WP_130592942.1">
    <property type="nucleotide sequence ID" value="NZ_CP034752.1"/>
</dbReference>
<dbReference type="Gene3D" id="3.40.630.10">
    <property type="entry name" value="Zn peptidases"/>
    <property type="match status" value="1"/>
</dbReference>
<dbReference type="GO" id="GO:0008235">
    <property type="term" value="F:metalloexopeptidase activity"/>
    <property type="evidence" value="ECO:0007669"/>
    <property type="project" value="InterPro"/>
</dbReference>
<proteinExistence type="predicted"/>
<dbReference type="AlphaFoldDB" id="A0A411WP81"/>
<dbReference type="Pfam" id="PF04389">
    <property type="entry name" value="Peptidase_M28"/>
    <property type="match status" value="1"/>
</dbReference>